<organism evidence="1 2">
    <name type="scientific">Psychromonas ingrahamii (strain DSM 17664 / CCUG 51855 / 37)</name>
    <dbReference type="NCBI Taxonomy" id="357804"/>
    <lineage>
        <taxon>Bacteria</taxon>
        <taxon>Pseudomonadati</taxon>
        <taxon>Pseudomonadota</taxon>
        <taxon>Gammaproteobacteria</taxon>
        <taxon>Alteromonadales</taxon>
        <taxon>Psychromonadaceae</taxon>
        <taxon>Psychromonas</taxon>
    </lineage>
</organism>
<gene>
    <name evidence="1" type="ordered locus">Ping_2731</name>
</gene>
<sequence>MYAKISKSPLLTEADTKHLLAKRLIFSYLNNGFVIRSIQSTQKTLNPLSSSKELIKNKFEMLFFKHKNGFYICRIFTNIKTLALCQKGLHLKRIF</sequence>
<proteinExistence type="predicted"/>
<reference evidence="1 2" key="1">
    <citation type="submission" date="2007-01" db="EMBL/GenBank/DDBJ databases">
        <title>Complete sequence of Psychromonas ingrahamii 37.</title>
        <authorList>
            <consortium name="US DOE Joint Genome Institute"/>
            <person name="Copeland A."/>
            <person name="Lucas S."/>
            <person name="Lapidus A."/>
            <person name="Barry K."/>
            <person name="Detter J.C."/>
            <person name="Glavina del Rio T."/>
            <person name="Hammon N."/>
            <person name="Israni S."/>
            <person name="Dalin E."/>
            <person name="Tice H."/>
            <person name="Pitluck S."/>
            <person name="Thompson L.S."/>
            <person name="Brettin T."/>
            <person name="Bruce D."/>
            <person name="Han C."/>
            <person name="Tapia R."/>
            <person name="Schmutz J."/>
            <person name="Larimer F."/>
            <person name="Land M."/>
            <person name="Hauser L."/>
            <person name="Kyrpides N."/>
            <person name="Ivanova N."/>
            <person name="Staley J."/>
            <person name="Richardson P."/>
        </authorList>
    </citation>
    <scope>NUCLEOTIDE SEQUENCE [LARGE SCALE GENOMIC DNA]</scope>
    <source>
        <strain evidence="1 2">37</strain>
    </source>
</reference>
<accession>A1SY76</accession>
<dbReference type="HOGENOM" id="CLU_2370725_0_0_6"/>
<evidence type="ECO:0000313" key="2">
    <source>
        <dbReference type="Proteomes" id="UP000000639"/>
    </source>
</evidence>
<keyword evidence="2" id="KW-1185">Reference proteome</keyword>
<dbReference type="KEGG" id="pin:Ping_2731"/>
<dbReference type="AlphaFoldDB" id="A1SY76"/>
<name>A1SY76_PSYIN</name>
<protein>
    <submittedName>
        <fullName evidence="1">Uncharacterized protein</fullName>
    </submittedName>
</protein>
<dbReference type="Proteomes" id="UP000000639">
    <property type="component" value="Chromosome"/>
</dbReference>
<evidence type="ECO:0000313" key="1">
    <source>
        <dbReference type="EMBL" id="ABM04441.1"/>
    </source>
</evidence>
<dbReference type="EMBL" id="CP000510">
    <property type="protein sequence ID" value="ABM04441.1"/>
    <property type="molecule type" value="Genomic_DNA"/>
</dbReference>